<dbReference type="CDD" id="cd00180">
    <property type="entry name" value="PKc"/>
    <property type="match status" value="1"/>
</dbReference>
<keyword evidence="2" id="KW-0547">Nucleotide-binding</keyword>
<dbReference type="InterPro" id="IPR000719">
    <property type="entry name" value="Prot_kinase_dom"/>
</dbReference>
<evidence type="ECO:0000313" key="7">
    <source>
        <dbReference type="Proteomes" id="UP000684084"/>
    </source>
</evidence>
<dbReference type="Pfam" id="PF00069">
    <property type="entry name" value="Pkinase"/>
    <property type="match status" value="1"/>
</dbReference>
<proteinExistence type="predicted"/>
<dbReference type="EMBL" id="CAGKOT010000006">
    <property type="protein sequence ID" value="CAB5345860.1"/>
    <property type="molecule type" value="Genomic_DNA"/>
</dbReference>
<evidence type="ECO:0000256" key="1">
    <source>
        <dbReference type="ARBA" id="ARBA00022679"/>
    </source>
</evidence>
<keyword evidence="1" id="KW-0808">Transferase</keyword>
<sequence length="196" mass="23114">MQANNSINWIEESISKNHIKYYEYKYFNNIQEIGTGCFGKELIHELELHRDVDFHDNVIRFYGITEDRNYKMMKNYLLVMEYANGGSLRSYLKKNFSKLTWNDKYNLAYQLACAVSCLHDEGIIHRDLHSGNVETPISNTPDDYVNIYTACWNSEPEDRPTIIEVIQKLKSVIPKSNMLTINYSRFGNEEYRINKD</sequence>
<organism evidence="6 7">
    <name type="scientific">Rhizophagus irregularis</name>
    <dbReference type="NCBI Taxonomy" id="588596"/>
    <lineage>
        <taxon>Eukaryota</taxon>
        <taxon>Fungi</taxon>
        <taxon>Fungi incertae sedis</taxon>
        <taxon>Mucoromycota</taxon>
        <taxon>Glomeromycotina</taxon>
        <taxon>Glomeromycetes</taxon>
        <taxon>Glomerales</taxon>
        <taxon>Glomeraceae</taxon>
        <taxon>Rhizophagus</taxon>
    </lineage>
</organism>
<dbReference type="PANTHER" id="PTHR44329:SF288">
    <property type="entry name" value="MITOGEN-ACTIVATED PROTEIN KINASE KINASE KINASE 20"/>
    <property type="match status" value="1"/>
</dbReference>
<evidence type="ECO:0000259" key="5">
    <source>
        <dbReference type="PROSITE" id="PS50011"/>
    </source>
</evidence>
<evidence type="ECO:0000256" key="4">
    <source>
        <dbReference type="ARBA" id="ARBA00022840"/>
    </source>
</evidence>
<keyword evidence="3" id="KW-0418">Kinase</keyword>
<evidence type="ECO:0000256" key="3">
    <source>
        <dbReference type="ARBA" id="ARBA00022777"/>
    </source>
</evidence>
<protein>
    <recommendedName>
        <fullName evidence="5">Protein kinase domain-containing protein</fullName>
    </recommendedName>
</protein>
<dbReference type="PANTHER" id="PTHR44329">
    <property type="entry name" value="SERINE/THREONINE-PROTEIN KINASE TNNI3K-RELATED"/>
    <property type="match status" value="1"/>
</dbReference>
<dbReference type="OrthoDB" id="5979581at2759"/>
<gene>
    <name evidence="6" type="ORF">CHRIB12_LOCUS4105</name>
</gene>
<accession>A0A915YUY2</accession>
<dbReference type="GO" id="GO:0004674">
    <property type="term" value="F:protein serine/threonine kinase activity"/>
    <property type="evidence" value="ECO:0007669"/>
    <property type="project" value="TreeGrafter"/>
</dbReference>
<comment type="caution">
    <text evidence="6">The sequence shown here is derived from an EMBL/GenBank/DDBJ whole genome shotgun (WGS) entry which is preliminary data.</text>
</comment>
<name>A0A915YUY2_9GLOM</name>
<reference evidence="6" key="1">
    <citation type="submission" date="2020-05" db="EMBL/GenBank/DDBJ databases">
        <authorList>
            <person name="Rincon C."/>
            <person name="Sanders R I."/>
            <person name="Robbins C."/>
            <person name="Chaturvedi A."/>
        </authorList>
    </citation>
    <scope>NUCLEOTIDE SEQUENCE</scope>
    <source>
        <strain evidence="6">CHB12</strain>
    </source>
</reference>
<dbReference type="Proteomes" id="UP000684084">
    <property type="component" value="Unassembled WGS sequence"/>
</dbReference>
<dbReference type="GO" id="GO:0005524">
    <property type="term" value="F:ATP binding"/>
    <property type="evidence" value="ECO:0007669"/>
    <property type="project" value="InterPro"/>
</dbReference>
<dbReference type="AlphaFoldDB" id="A0A915YUY2"/>
<dbReference type="PROSITE" id="PS50011">
    <property type="entry name" value="PROTEIN_KINASE_DOM"/>
    <property type="match status" value="1"/>
</dbReference>
<dbReference type="InterPro" id="IPR051681">
    <property type="entry name" value="Ser/Thr_Kinases-Pseudokinases"/>
</dbReference>
<keyword evidence="4" id="KW-0067">ATP-binding</keyword>
<feature type="domain" description="Protein kinase" evidence="5">
    <location>
        <begin position="1"/>
        <end position="196"/>
    </location>
</feature>
<evidence type="ECO:0000256" key="2">
    <source>
        <dbReference type="ARBA" id="ARBA00022741"/>
    </source>
</evidence>
<evidence type="ECO:0000313" key="6">
    <source>
        <dbReference type="EMBL" id="CAB5345860.1"/>
    </source>
</evidence>